<dbReference type="GO" id="GO:0006351">
    <property type="term" value="P:DNA-templated transcription"/>
    <property type="evidence" value="ECO:0007669"/>
    <property type="project" value="UniProtKB-UniRule"/>
</dbReference>
<evidence type="ECO:0000256" key="10">
    <source>
        <dbReference type="ARBA" id="ARBA00023125"/>
    </source>
</evidence>
<dbReference type="GO" id="GO:0039648">
    <property type="term" value="P:symbiont-mediated perturbation of host ubiquitin-like protein modification"/>
    <property type="evidence" value="ECO:0007669"/>
    <property type="project" value="UniProtKB-UniRule"/>
</dbReference>
<evidence type="ECO:0000256" key="9">
    <source>
        <dbReference type="ARBA" id="ARBA00023015"/>
    </source>
</evidence>
<gene>
    <name evidence="16" type="primary">E6</name>
</gene>
<dbReference type="GO" id="GO:0030430">
    <property type="term" value="C:host cell cytoplasm"/>
    <property type="evidence" value="ECO:0007669"/>
    <property type="project" value="UniProtKB-SubCell"/>
</dbReference>
<comment type="subunit">
    <text evidence="16">Forms homodimers. Interacts with ubiquitin-protein ligase UBE3A/E6-AP; this interaction stimulates UBE3A ubiquitin activity. Interacts with host BAK1.</text>
</comment>
<evidence type="ECO:0000256" key="15">
    <source>
        <dbReference type="ARBA" id="ARBA00023323"/>
    </source>
</evidence>
<keyword evidence="13 16" id="KW-1035">Host cytoplasm</keyword>
<evidence type="ECO:0000256" key="11">
    <source>
        <dbReference type="ARBA" id="ARBA00023159"/>
    </source>
</evidence>
<evidence type="ECO:0000256" key="6">
    <source>
        <dbReference type="ARBA" id="ARBA00022723"/>
    </source>
</evidence>
<feature type="zinc finger region" evidence="16">
    <location>
        <begin position="27"/>
        <end position="63"/>
    </location>
</feature>
<dbReference type="GO" id="GO:0008270">
    <property type="term" value="F:zinc ion binding"/>
    <property type="evidence" value="ECO:0007669"/>
    <property type="project" value="UniProtKB-KW"/>
</dbReference>
<reference evidence="18" key="1">
    <citation type="journal article" date="2018" name="Nat. Med.">
        <title>Expanded skin virome in DOCK8-deficient patients.</title>
        <authorList>
            <consortium name="NISC Comparative Sequencing Program"/>
            <person name="Tirosh O."/>
            <person name="Conlan S."/>
            <person name="Deming C."/>
            <person name="Lee-Lin S.Q."/>
            <person name="Huang X."/>
            <person name="Su H.C."/>
            <person name="Freeman A.F."/>
            <person name="Segre J.A."/>
            <person name="Kong H.H."/>
        </authorList>
    </citation>
    <scope>NUCLEOTIDE SEQUENCE</scope>
    <source>
        <strain evidence="18">HPV-mSK_211</strain>
    </source>
</reference>
<dbReference type="GO" id="GO:0003677">
    <property type="term" value="F:DNA binding"/>
    <property type="evidence" value="ECO:0007669"/>
    <property type="project" value="UniProtKB-UniRule"/>
</dbReference>
<dbReference type="GO" id="GO:0006355">
    <property type="term" value="P:regulation of DNA-templated transcription"/>
    <property type="evidence" value="ECO:0007669"/>
    <property type="project" value="UniProtKB-UniRule"/>
</dbReference>
<keyword evidence="12 16" id="KW-0804">Transcription</keyword>
<keyword evidence="8 16" id="KW-0862">Zinc</keyword>
<dbReference type="InterPro" id="IPR001334">
    <property type="entry name" value="E6"/>
</dbReference>
<comment type="caution">
    <text evidence="16">Lacks conserved residue(s) required for the propagation of feature annotation.</text>
</comment>
<keyword evidence="14 16" id="KW-0899">Viral immunoevasion</keyword>
<dbReference type="Pfam" id="PF00518">
    <property type="entry name" value="E6"/>
    <property type="match status" value="1"/>
</dbReference>
<keyword evidence="11 16" id="KW-0010">Activator</keyword>
<dbReference type="GO" id="GO:0052170">
    <property type="term" value="P:symbiont-mediated suppression of host innate immune response"/>
    <property type="evidence" value="ECO:0007669"/>
    <property type="project" value="UniProtKB-KW"/>
</dbReference>
<keyword evidence="15 16" id="KW-1119">Modulation of host cell apoptosis by virus</keyword>
<evidence type="ECO:0000256" key="12">
    <source>
        <dbReference type="ARBA" id="ARBA00023163"/>
    </source>
</evidence>
<evidence type="ECO:0000256" key="7">
    <source>
        <dbReference type="ARBA" id="ARBA00022771"/>
    </source>
</evidence>
<evidence type="ECO:0000256" key="14">
    <source>
        <dbReference type="ARBA" id="ARBA00023280"/>
    </source>
</evidence>
<keyword evidence="7 16" id="KW-0863">Zinc-finger</keyword>
<evidence type="ECO:0000256" key="5">
    <source>
        <dbReference type="ARBA" id="ARBA00022632"/>
    </source>
</evidence>
<evidence type="ECO:0000256" key="13">
    <source>
        <dbReference type="ARBA" id="ARBA00023200"/>
    </source>
</evidence>
<keyword evidence="2 16" id="KW-0244">Early protein</keyword>
<keyword evidence="3 16" id="KW-1048">Host nucleus</keyword>
<evidence type="ECO:0000256" key="16">
    <source>
        <dbReference type="HAMAP-Rule" id="MF_04006"/>
    </source>
</evidence>
<keyword evidence="4 16" id="KW-0945">Host-virus interaction</keyword>
<proteinExistence type="inferred from homology"/>
<evidence type="ECO:0000256" key="2">
    <source>
        <dbReference type="ARBA" id="ARBA00022518"/>
    </source>
</evidence>
<dbReference type="Gene3D" id="3.30.240.40">
    <property type="entry name" value="E6 early regulatory protein"/>
    <property type="match status" value="2"/>
</dbReference>
<accession>A0A385PLH5</accession>
<evidence type="ECO:0000256" key="1">
    <source>
        <dbReference type="ARBA" id="ARBA00006346"/>
    </source>
</evidence>
<evidence type="ECO:0000256" key="4">
    <source>
        <dbReference type="ARBA" id="ARBA00022581"/>
    </source>
</evidence>
<evidence type="ECO:0000256" key="8">
    <source>
        <dbReference type="ARBA" id="ARBA00022833"/>
    </source>
</evidence>
<keyword evidence="10 16" id="KW-0238">DNA-binding</keyword>
<sequence>MAGVSPTSLDEYCKKYKTSFFDLKLCCLFCKHELTLQDLAGFASKVLSLVWRGDDCFACCALCLRLSAKFERENYTQCEVQGYMLESLLNVPLSDILVRCLYCFRRLDYIEKVDCCAANLPFSLVRSHWRNCCRHCRIEDERSKN</sequence>
<comment type="similarity">
    <text evidence="1 16 17">Belongs to the papillomaviridae E6 protein family.</text>
</comment>
<feature type="zinc finger region" evidence="16">
    <location>
        <begin position="100"/>
        <end position="136"/>
    </location>
</feature>
<dbReference type="GO" id="GO:0052150">
    <property type="term" value="P:symbiont-mediated perturbation of host apoptosis"/>
    <property type="evidence" value="ECO:0007669"/>
    <property type="project" value="UniProtKB-KW"/>
</dbReference>
<evidence type="ECO:0000256" key="3">
    <source>
        <dbReference type="ARBA" id="ARBA00022562"/>
    </source>
</evidence>
<dbReference type="EMBL" id="MH777352">
    <property type="protein sequence ID" value="AYA94919.1"/>
    <property type="molecule type" value="Genomic_DNA"/>
</dbReference>
<evidence type="ECO:0000313" key="18">
    <source>
        <dbReference type="EMBL" id="AYA94919.1"/>
    </source>
</evidence>
<protein>
    <recommendedName>
        <fullName evidence="16 17">Protein E6</fullName>
    </recommendedName>
</protein>
<comment type="subcellular location">
    <subcellularLocation>
        <location evidence="16 17">Host cytoplasm</location>
    </subcellularLocation>
    <subcellularLocation>
        <location evidence="16 17">Host nucleus</location>
    </subcellularLocation>
</comment>
<comment type="function">
    <text evidence="16">Plays a major role in the induction and maintenance of cellular transformation. E6 associates with host UBE3A/E6-AP ubiquitin-protein ligase and modulates its activity. Protects host keratinocytes from apoptosis by mediating the degradation of host BAK1. May also inhibit host immune response.</text>
</comment>
<keyword evidence="6 16" id="KW-0479">Metal-binding</keyword>
<dbReference type="GO" id="GO:0039502">
    <property type="term" value="P:symbiont-mediated suppression of host type I interferon-mediated signaling pathway"/>
    <property type="evidence" value="ECO:0007669"/>
    <property type="project" value="UniProtKB-UniRule"/>
</dbReference>
<name>A0A385PLH5_9PAPI</name>
<dbReference type="HAMAP" id="MF_04006">
    <property type="entry name" value="HPV_E6"/>
    <property type="match status" value="1"/>
</dbReference>
<dbReference type="InterPro" id="IPR038575">
    <property type="entry name" value="E6_sf"/>
</dbReference>
<dbReference type="GO" id="GO:0042025">
    <property type="term" value="C:host cell nucleus"/>
    <property type="evidence" value="ECO:0007669"/>
    <property type="project" value="UniProtKB-SubCell"/>
</dbReference>
<organism evidence="18">
    <name type="scientific">Human papillomavirus</name>
    <dbReference type="NCBI Taxonomy" id="10566"/>
    <lineage>
        <taxon>Viruses</taxon>
        <taxon>Monodnaviria</taxon>
        <taxon>Shotokuvirae</taxon>
        <taxon>Cossaviricota</taxon>
        <taxon>Papovaviricetes</taxon>
        <taxon>Zurhausenvirales</taxon>
        <taxon>Papillomaviridae</taxon>
    </lineage>
</organism>
<keyword evidence="9 16" id="KW-0805">Transcription regulation</keyword>
<keyword evidence="5 16" id="KW-1090">Inhibition of host innate immune response by virus</keyword>
<evidence type="ECO:0000256" key="17">
    <source>
        <dbReference type="RuleBase" id="RU363123"/>
    </source>
</evidence>
<dbReference type="SUPFAM" id="SSF161229">
    <property type="entry name" value="E6 C-terminal domain-like"/>
    <property type="match status" value="2"/>
</dbReference>